<feature type="domain" description="Type VII secretion system protein EssD-like" evidence="2">
    <location>
        <begin position="83"/>
        <end position="211"/>
    </location>
</feature>
<dbReference type="Proteomes" id="UP000195141">
    <property type="component" value="Chromosome"/>
</dbReference>
<name>A0A242KBV0_9ENTE</name>
<dbReference type="AlphaFoldDB" id="A0A242KBV0"/>
<keyword evidence="5" id="KW-1185">Reference proteome</keyword>
<evidence type="ECO:0000313" key="5">
    <source>
        <dbReference type="Proteomes" id="UP000195141"/>
    </source>
</evidence>
<protein>
    <submittedName>
        <fullName evidence="4">DNA-entry nuclease</fullName>
    </submittedName>
</protein>
<feature type="compositionally biased region" description="Low complexity" evidence="1">
    <location>
        <begin position="52"/>
        <end position="66"/>
    </location>
</feature>
<dbReference type="Pfam" id="PF13930">
    <property type="entry name" value="Endonuclea_NS_2"/>
    <property type="match status" value="1"/>
</dbReference>
<feature type="region of interest" description="Disordered" evidence="1">
    <location>
        <begin position="48"/>
        <end position="80"/>
    </location>
</feature>
<dbReference type="OrthoDB" id="9783680at2"/>
<gene>
    <name evidence="4" type="ORF">A5888_000020</name>
    <name evidence="3" type="ORF">A5888_000072</name>
</gene>
<evidence type="ECO:0000256" key="1">
    <source>
        <dbReference type="SAM" id="MobiDB-lite"/>
    </source>
</evidence>
<dbReference type="EMBL" id="NGMM01000001">
    <property type="protein sequence ID" value="OTP18258.1"/>
    <property type="molecule type" value="Genomic_DNA"/>
</dbReference>
<evidence type="ECO:0000313" key="4">
    <source>
        <dbReference type="EMBL" id="WYJ88301.1"/>
    </source>
</evidence>
<reference evidence="4" key="2">
    <citation type="submission" date="2017-05" db="EMBL/GenBank/DDBJ databases">
        <authorList>
            <consortium name="The Broad Institute Genomics Platform"/>
            <consortium name="The Broad Institute Genomic Center for Infectious Diseases"/>
            <person name="Earl A."/>
            <person name="Manson A."/>
            <person name="Schwartman J."/>
            <person name="Gilmore M."/>
            <person name="Abouelleil A."/>
            <person name="Cao P."/>
            <person name="Chapman S."/>
            <person name="Cusick C."/>
            <person name="Shea T."/>
            <person name="Young S."/>
            <person name="Neafsey D."/>
            <person name="Nusbaum C."/>
            <person name="Birren B."/>
        </authorList>
    </citation>
    <scope>NUCLEOTIDE SEQUENCE</scope>
    <source>
        <strain evidence="4">9E7_DIV0242</strain>
    </source>
</reference>
<dbReference type="Gene3D" id="3.40.570.10">
    <property type="entry name" value="Extracellular Endonuclease, subunit A"/>
    <property type="match status" value="1"/>
</dbReference>
<evidence type="ECO:0000313" key="3">
    <source>
        <dbReference type="EMBL" id="OTP18258.1"/>
    </source>
</evidence>
<proteinExistence type="predicted"/>
<dbReference type="RefSeq" id="WP_086347268.1">
    <property type="nucleotide sequence ID" value="NZ_CP147247.1"/>
</dbReference>
<evidence type="ECO:0000259" key="2">
    <source>
        <dbReference type="Pfam" id="PF13930"/>
    </source>
</evidence>
<dbReference type="InterPro" id="IPR044927">
    <property type="entry name" value="Endonuclea_NS_2"/>
</dbReference>
<organism evidence="3">
    <name type="scientific">Candidatus Enterococcus clewellii</name>
    <dbReference type="NCBI Taxonomy" id="1834193"/>
    <lineage>
        <taxon>Bacteria</taxon>
        <taxon>Bacillati</taxon>
        <taxon>Bacillota</taxon>
        <taxon>Bacilli</taxon>
        <taxon>Lactobacillales</taxon>
        <taxon>Enterococcaceae</taxon>
        <taxon>Enterococcus</taxon>
    </lineage>
</organism>
<accession>A0A242KBV0</accession>
<reference evidence="3" key="1">
    <citation type="submission" date="2017-05" db="EMBL/GenBank/DDBJ databases">
        <title>The Genome Sequence of Enterococcus sp. 9E7_DIV0242.</title>
        <authorList>
            <consortium name="The Broad Institute Genomics Platform"/>
            <consortium name="The Broad Institute Genomic Center for Infectious Diseases"/>
            <person name="Earl A."/>
            <person name="Manson A."/>
            <person name="Schwartman J."/>
            <person name="Gilmore M."/>
            <person name="Abouelleil A."/>
            <person name="Cao P."/>
            <person name="Chapman S."/>
            <person name="Cusick C."/>
            <person name="Shea T."/>
            <person name="Young S."/>
            <person name="Neafsey D."/>
            <person name="Nusbaum C."/>
            <person name="Birren B."/>
        </authorList>
    </citation>
    <scope>NUCLEOTIDE SEQUENCE [LARGE SCALE GENOMIC DNA]</scope>
    <source>
        <strain evidence="3">9E7_DIV0242</strain>
    </source>
</reference>
<sequence>MAGKKKKETKKQHPMVIIAGLLVVLILGVLGIQVPSEIQDFLGLDTTPVEQSVPSSNSTPNGTSTNLGPEELGNASFTDSEMKNSNKGWITYHELDSLGRATGADALLKPDMVNTGTSANQSIRPPGFISGKEPYDHSRGHLIGRQLGGTGDDSRNLTTLYQTPVNSPYMTKYENQIRKAMDDGETIRYRVTPIYEGSDLLCASIEMEAKSLSTNSTIDFHVRIINEK</sequence>
<dbReference type="EMBL" id="CP147247">
    <property type="protein sequence ID" value="WYJ88301.1"/>
    <property type="molecule type" value="Genomic_DNA"/>
</dbReference>
<reference evidence="4" key="3">
    <citation type="submission" date="2024-03" db="EMBL/GenBank/DDBJ databases">
        <title>The Genome Sequence of Enterococcus sp. DIV0242b.</title>
        <authorList>
            <consortium name="The Broad Institute Genomics Platform"/>
            <consortium name="The Broad Institute Microbial Omics Core"/>
            <consortium name="The Broad Institute Genomic Center for Infectious Diseases"/>
            <person name="Earl A."/>
            <person name="Manson A."/>
            <person name="Gilmore M."/>
            <person name="Schwartman J."/>
            <person name="Shea T."/>
            <person name="Abouelleil A."/>
            <person name="Cao P."/>
            <person name="Chapman S."/>
            <person name="Cusick C."/>
            <person name="Young S."/>
            <person name="Neafsey D."/>
            <person name="Nusbaum C."/>
            <person name="Birren B."/>
        </authorList>
    </citation>
    <scope>NUCLEOTIDE SEQUENCE</scope>
    <source>
        <strain evidence="4">9E7_DIV0242</strain>
    </source>
</reference>
<dbReference type="InterPro" id="IPR044929">
    <property type="entry name" value="DNA/RNA_non-sp_Endonuclease_sf"/>
</dbReference>